<protein>
    <recommendedName>
        <fullName evidence="5">Secreted protein</fullName>
    </recommendedName>
</protein>
<feature type="region of interest" description="Disordered" evidence="1">
    <location>
        <begin position="14"/>
        <end position="62"/>
    </location>
</feature>
<organism evidence="3 4">
    <name type="scientific">Rubroshorea leprosula</name>
    <dbReference type="NCBI Taxonomy" id="152421"/>
    <lineage>
        <taxon>Eukaryota</taxon>
        <taxon>Viridiplantae</taxon>
        <taxon>Streptophyta</taxon>
        <taxon>Embryophyta</taxon>
        <taxon>Tracheophyta</taxon>
        <taxon>Spermatophyta</taxon>
        <taxon>Magnoliopsida</taxon>
        <taxon>eudicotyledons</taxon>
        <taxon>Gunneridae</taxon>
        <taxon>Pentapetalae</taxon>
        <taxon>rosids</taxon>
        <taxon>malvids</taxon>
        <taxon>Malvales</taxon>
        <taxon>Dipterocarpaceae</taxon>
        <taxon>Rubroshorea</taxon>
    </lineage>
</organism>
<dbReference type="EMBL" id="BPVZ01000086">
    <property type="protein sequence ID" value="GKV30286.1"/>
    <property type="molecule type" value="Genomic_DNA"/>
</dbReference>
<keyword evidence="4" id="KW-1185">Reference proteome</keyword>
<dbReference type="AlphaFoldDB" id="A0AAV5KZ69"/>
<feature type="signal peptide" evidence="2">
    <location>
        <begin position="1"/>
        <end position="17"/>
    </location>
</feature>
<accession>A0AAV5KZ69</accession>
<dbReference type="PANTHER" id="PTHR37748">
    <property type="entry name" value="PROTEIN, PUTATIVE-RELATED"/>
    <property type="match status" value="1"/>
</dbReference>
<sequence>MSFLSAIFSCFIPSSRGSGDVAVAANEKEKGNPNKHTSSKSKSKGAPIVVSHFPLGSNSSRL</sequence>
<gene>
    <name evidence="3" type="ORF">SLEP1_g39113</name>
</gene>
<comment type="caution">
    <text evidence="3">The sequence shown here is derived from an EMBL/GenBank/DDBJ whole genome shotgun (WGS) entry which is preliminary data.</text>
</comment>
<evidence type="ECO:0000256" key="1">
    <source>
        <dbReference type="SAM" id="MobiDB-lite"/>
    </source>
</evidence>
<evidence type="ECO:0008006" key="5">
    <source>
        <dbReference type="Google" id="ProtNLM"/>
    </source>
</evidence>
<proteinExistence type="predicted"/>
<evidence type="ECO:0000256" key="2">
    <source>
        <dbReference type="SAM" id="SignalP"/>
    </source>
</evidence>
<evidence type="ECO:0000313" key="3">
    <source>
        <dbReference type="EMBL" id="GKV30286.1"/>
    </source>
</evidence>
<evidence type="ECO:0000313" key="4">
    <source>
        <dbReference type="Proteomes" id="UP001054252"/>
    </source>
</evidence>
<reference evidence="3 4" key="1">
    <citation type="journal article" date="2021" name="Commun. Biol.">
        <title>The genome of Shorea leprosula (Dipterocarpaceae) highlights the ecological relevance of drought in aseasonal tropical rainforests.</title>
        <authorList>
            <person name="Ng K.K.S."/>
            <person name="Kobayashi M.J."/>
            <person name="Fawcett J.A."/>
            <person name="Hatakeyama M."/>
            <person name="Paape T."/>
            <person name="Ng C.H."/>
            <person name="Ang C.C."/>
            <person name="Tnah L.H."/>
            <person name="Lee C.T."/>
            <person name="Nishiyama T."/>
            <person name="Sese J."/>
            <person name="O'Brien M.J."/>
            <person name="Copetti D."/>
            <person name="Mohd Noor M.I."/>
            <person name="Ong R.C."/>
            <person name="Putra M."/>
            <person name="Sireger I.Z."/>
            <person name="Indrioko S."/>
            <person name="Kosugi Y."/>
            <person name="Izuno A."/>
            <person name="Isagi Y."/>
            <person name="Lee S.L."/>
            <person name="Shimizu K.K."/>
        </authorList>
    </citation>
    <scope>NUCLEOTIDE SEQUENCE [LARGE SCALE GENOMIC DNA]</scope>
    <source>
        <strain evidence="3">214</strain>
    </source>
</reference>
<keyword evidence="2" id="KW-0732">Signal</keyword>
<dbReference type="PANTHER" id="PTHR37748:SF1">
    <property type="entry name" value="PROTEIN, PUTATIVE-RELATED"/>
    <property type="match status" value="1"/>
</dbReference>
<dbReference type="Proteomes" id="UP001054252">
    <property type="component" value="Unassembled WGS sequence"/>
</dbReference>
<name>A0AAV5KZ69_9ROSI</name>
<feature type="chain" id="PRO_5043495660" description="Secreted protein" evidence="2">
    <location>
        <begin position="18"/>
        <end position="62"/>
    </location>
</feature>